<protein>
    <submittedName>
        <fullName evidence="1">Uncharacterized protein</fullName>
    </submittedName>
</protein>
<dbReference type="EMBL" id="SMBH01000039">
    <property type="protein sequence ID" value="TCU04510.1"/>
    <property type="molecule type" value="Genomic_DNA"/>
</dbReference>
<evidence type="ECO:0000313" key="1">
    <source>
        <dbReference type="EMBL" id="TCU04510.1"/>
    </source>
</evidence>
<sequence>MGIRGLLVHAISEEAKAFYEHYGFIASPANPLTLVMSLKSGAGREDIIYGTRSSFVLPFQRKDLRPPCFNDRSIALEFASRRGCPPSAIEGGCQGPLRPLALQVAIVTGLFARNARDRTQSKSRSICAAVSD</sequence>
<dbReference type="Proteomes" id="UP000294576">
    <property type="component" value="Unassembled WGS sequence"/>
</dbReference>
<name>A0A4R3PQP9_RHISU</name>
<reference evidence="1 2" key="1">
    <citation type="submission" date="2019-03" db="EMBL/GenBank/DDBJ databases">
        <title>Genomic Encyclopedia of Type Strains, Phase IV (KMG-V): Genome sequencing to study the core and pangenomes of soil and plant-associated prokaryotes.</title>
        <authorList>
            <person name="Whitman W."/>
        </authorList>
    </citation>
    <scope>NUCLEOTIDE SEQUENCE [LARGE SCALE GENOMIC DNA]</scope>
    <source>
        <strain evidence="1 2">Hc14</strain>
    </source>
</reference>
<accession>A0A4R3PQP9</accession>
<proteinExistence type="predicted"/>
<comment type="caution">
    <text evidence="1">The sequence shown here is derived from an EMBL/GenBank/DDBJ whole genome shotgun (WGS) entry which is preliminary data.</text>
</comment>
<gene>
    <name evidence="1" type="ORF">EV132_13921</name>
</gene>
<organism evidence="1 2">
    <name type="scientific">Rhizobium sullae</name>
    <name type="common">Rhizobium hedysari</name>
    <dbReference type="NCBI Taxonomy" id="50338"/>
    <lineage>
        <taxon>Bacteria</taxon>
        <taxon>Pseudomonadati</taxon>
        <taxon>Pseudomonadota</taxon>
        <taxon>Alphaproteobacteria</taxon>
        <taxon>Hyphomicrobiales</taxon>
        <taxon>Rhizobiaceae</taxon>
        <taxon>Rhizobium/Agrobacterium group</taxon>
        <taxon>Rhizobium</taxon>
    </lineage>
</organism>
<evidence type="ECO:0000313" key="2">
    <source>
        <dbReference type="Proteomes" id="UP000294576"/>
    </source>
</evidence>
<dbReference type="Gene3D" id="3.40.630.30">
    <property type="match status" value="1"/>
</dbReference>
<dbReference type="AlphaFoldDB" id="A0A4R3PQP9"/>